<evidence type="ECO:0000256" key="5">
    <source>
        <dbReference type="ARBA" id="ARBA00047645"/>
    </source>
</evidence>
<evidence type="ECO:0000256" key="4">
    <source>
        <dbReference type="ARBA" id="ARBA00022801"/>
    </source>
</evidence>
<organism evidence="10 11">
    <name type="scientific">Nocardioides gansuensis</name>
    <dbReference type="NCBI Taxonomy" id="2138300"/>
    <lineage>
        <taxon>Bacteria</taxon>
        <taxon>Bacillati</taxon>
        <taxon>Actinomycetota</taxon>
        <taxon>Actinomycetes</taxon>
        <taxon>Propionibacteriales</taxon>
        <taxon>Nocardioidaceae</taxon>
        <taxon>Nocardioides</taxon>
    </lineage>
</organism>
<evidence type="ECO:0000256" key="6">
    <source>
        <dbReference type="PROSITE-ProRule" id="PRU00520"/>
    </source>
</evidence>
<evidence type="ECO:0000256" key="8">
    <source>
        <dbReference type="RuleBase" id="RU004168"/>
    </source>
</evidence>
<dbReference type="SUPFAM" id="SSF54975">
    <property type="entry name" value="Acylphosphatase/BLUF domain-like"/>
    <property type="match status" value="1"/>
</dbReference>
<dbReference type="Proteomes" id="UP000246018">
    <property type="component" value="Unassembled WGS sequence"/>
</dbReference>
<comment type="similarity">
    <text evidence="1 8">Belongs to the acylphosphatase family.</text>
</comment>
<dbReference type="EC" id="3.6.1.7" evidence="2 6"/>
<dbReference type="EMBL" id="QDGZ01000001">
    <property type="protein sequence ID" value="PVG84410.1"/>
    <property type="molecule type" value="Genomic_DNA"/>
</dbReference>
<dbReference type="PANTHER" id="PTHR10029:SF3">
    <property type="entry name" value="ACYLPHOSPHATASE-RELATED"/>
    <property type="match status" value="1"/>
</dbReference>
<keyword evidence="4 6" id="KW-0378">Hydrolase</keyword>
<evidence type="ECO:0000259" key="9">
    <source>
        <dbReference type="PROSITE" id="PS51160"/>
    </source>
</evidence>
<dbReference type="PROSITE" id="PS00151">
    <property type="entry name" value="ACYLPHOSPHATASE_2"/>
    <property type="match status" value="1"/>
</dbReference>
<comment type="catalytic activity">
    <reaction evidence="5 6 7">
        <text>an acyl phosphate + H2O = a carboxylate + phosphate + H(+)</text>
        <dbReference type="Rhea" id="RHEA:14965"/>
        <dbReference type="ChEBI" id="CHEBI:15377"/>
        <dbReference type="ChEBI" id="CHEBI:15378"/>
        <dbReference type="ChEBI" id="CHEBI:29067"/>
        <dbReference type="ChEBI" id="CHEBI:43474"/>
        <dbReference type="ChEBI" id="CHEBI:59918"/>
        <dbReference type="EC" id="3.6.1.7"/>
    </reaction>
</comment>
<reference evidence="10 11" key="1">
    <citation type="submission" date="2018-04" db="EMBL/GenBank/DDBJ databases">
        <title>Genome of Nocardioides gansuensis WSJ-1.</title>
        <authorList>
            <person name="Wu S."/>
            <person name="Wang G."/>
        </authorList>
    </citation>
    <scope>NUCLEOTIDE SEQUENCE [LARGE SCALE GENOMIC DNA]</scope>
    <source>
        <strain evidence="10 11">WSJ-1</strain>
    </source>
</reference>
<evidence type="ECO:0000256" key="7">
    <source>
        <dbReference type="RuleBase" id="RU000553"/>
    </source>
</evidence>
<evidence type="ECO:0000256" key="1">
    <source>
        <dbReference type="ARBA" id="ARBA00005614"/>
    </source>
</evidence>
<sequence length="92" mass="9658">MGGVTATDLTITGRVQGVSFRYYTQRAAERLGVAGWVRNEPDGSVAVHAEGPADAVQQLVAWCHEGPPGARVERVDVAEGSETGAAGFGIRY</sequence>
<dbReference type="PROSITE" id="PS00150">
    <property type="entry name" value="ACYLPHOSPHATASE_1"/>
    <property type="match status" value="1"/>
</dbReference>
<feature type="active site" evidence="6">
    <location>
        <position position="21"/>
    </location>
</feature>
<gene>
    <name evidence="10" type="ORF">DDE18_01985</name>
</gene>
<evidence type="ECO:0000313" key="11">
    <source>
        <dbReference type="Proteomes" id="UP000246018"/>
    </source>
</evidence>
<proteinExistence type="inferred from homology"/>
<dbReference type="OrthoDB" id="3182027at2"/>
<accession>A0A2T8FFE5</accession>
<feature type="active site" evidence="6">
    <location>
        <position position="39"/>
    </location>
</feature>
<dbReference type="InterPro" id="IPR036046">
    <property type="entry name" value="Acylphosphatase-like_dom_sf"/>
</dbReference>
<dbReference type="InterPro" id="IPR020456">
    <property type="entry name" value="Acylphosphatase"/>
</dbReference>
<keyword evidence="11" id="KW-1185">Reference proteome</keyword>
<dbReference type="Gene3D" id="3.30.70.100">
    <property type="match status" value="1"/>
</dbReference>
<dbReference type="InterPro" id="IPR017968">
    <property type="entry name" value="Acylphosphatase_CS"/>
</dbReference>
<evidence type="ECO:0000256" key="3">
    <source>
        <dbReference type="ARBA" id="ARBA00015991"/>
    </source>
</evidence>
<evidence type="ECO:0000313" key="10">
    <source>
        <dbReference type="EMBL" id="PVG84410.1"/>
    </source>
</evidence>
<evidence type="ECO:0000256" key="2">
    <source>
        <dbReference type="ARBA" id="ARBA00012150"/>
    </source>
</evidence>
<dbReference type="AlphaFoldDB" id="A0A2T8FFE5"/>
<dbReference type="PANTHER" id="PTHR10029">
    <property type="entry name" value="ACYLPHOSPHATASE"/>
    <property type="match status" value="1"/>
</dbReference>
<dbReference type="GO" id="GO:0003998">
    <property type="term" value="F:acylphosphatase activity"/>
    <property type="evidence" value="ECO:0007669"/>
    <property type="project" value="UniProtKB-EC"/>
</dbReference>
<dbReference type="Pfam" id="PF00708">
    <property type="entry name" value="Acylphosphatase"/>
    <property type="match status" value="1"/>
</dbReference>
<dbReference type="PROSITE" id="PS51160">
    <property type="entry name" value="ACYLPHOSPHATASE_3"/>
    <property type="match status" value="1"/>
</dbReference>
<comment type="caution">
    <text evidence="10">The sequence shown here is derived from an EMBL/GenBank/DDBJ whole genome shotgun (WGS) entry which is preliminary data.</text>
</comment>
<name>A0A2T8FFE5_9ACTN</name>
<feature type="domain" description="Acylphosphatase-like" evidence="9">
    <location>
        <begin position="6"/>
        <end position="92"/>
    </location>
</feature>
<dbReference type="InterPro" id="IPR001792">
    <property type="entry name" value="Acylphosphatase-like_dom"/>
</dbReference>
<dbReference type="PRINTS" id="PR00112">
    <property type="entry name" value="ACYLPHPHTASE"/>
</dbReference>
<protein>
    <recommendedName>
        <fullName evidence="3 6">Acylphosphatase</fullName>
        <ecNumber evidence="2 6">3.6.1.7</ecNumber>
    </recommendedName>
</protein>